<evidence type="ECO:0000313" key="4">
    <source>
        <dbReference type="Proteomes" id="UP000593567"/>
    </source>
</evidence>
<accession>A0A7J7JEL0</accession>
<keyword evidence="2" id="KW-0472">Membrane</keyword>
<dbReference type="EMBL" id="VXIV02002596">
    <property type="protein sequence ID" value="KAF6024273.1"/>
    <property type="molecule type" value="Genomic_DNA"/>
</dbReference>
<feature type="compositionally biased region" description="Polar residues" evidence="1">
    <location>
        <begin position="74"/>
        <end position="98"/>
    </location>
</feature>
<feature type="transmembrane region" description="Helical" evidence="2">
    <location>
        <begin position="28"/>
        <end position="50"/>
    </location>
</feature>
<organism evidence="3 4">
    <name type="scientific">Bugula neritina</name>
    <name type="common">Brown bryozoan</name>
    <name type="synonym">Sertularia neritina</name>
    <dbReference type="NCBI Taxonomy" id="10212"/>
    <lineage>
        <taxon>Eukaryota</taxon>
        <taxon>Metazoa</taxon>
        <taxon>Spiralia</taxon>
        <taxon>Lophotrochozoa</taxon>
        <taxon>Bryozoa</taxon>
        <taxon>Gymnolaemata</taxon>
        <taxon>Cheilostomatida</taxon>
        <taxon>Flustrina</taxon>
        <taxon>Buguloidea</taxon>
        <taxon>Bugulidae</taxon>
        <taxon>Bugula</taxon>
    </lineage>
</organism>
<proteinExistence type="predicted"/>
<keyword evidence="2" id="KW-0812">Transmembrane</keyword>
<evidence type="ECO:0000256" key="2">
    <source>
        <dbReference type="SAM" id="Phobius"/>
    </source>
</evidence>
<dbReference type="Proteomes" id="UP000593567">
    <property type="component" value="Unassembled WGS sequence"/>
</dbReference>
<protein>
    <submittedName>
        <fullName evidence="3">Uncharacterized protein</fullName>
    </submittedName>
</protein>
<reference evidence="3" key="1">
    <citation type="submission" date="2020-06" db="EMBL/GenBank/DDBJ databases">
        <title>Draft genome of Bugula neritina, a colonial animal packing powerful symbionts and potential medicines.</title>
        <authorList>
            <person name="Rayko M."/>
        </authorList>
    </citation>
    <scope>NUCLEOTIDE SEQUENCE [LARGE SCALE GENOMIC DNA]</scope>
    <source>
        <strain evidence="3">Kwan_BN1</strain>
    </source>
</reference>
<comment type="caution">
    <text evidence="3">The sequence shown here is derived from an EMBL/GenBank/DDBJ whole genome shotgun (WGS) entry which is preliminary data.</text>
</comment>
<evidence type="ECO:0000313" key="3">
    <source>
        <dbReference type="EMBL" id="KAF6024273.1"/>
    </source>
</evidence>
<evidence type="ECO:0000256" key="1">
    <source>
        <dbReference type="SAM" id="MobiDB-lite"/>
    </source>
</evidence>
<keyword evidence="2" id="KW-1133">Transmembrane helix</keyword>
<gene>
    <name evidence="3" type="ORF">EB796_017414</name>
</gene>
<feature type="region of interest" description="Disordered" evidence="1">
    <location>
        <begin position="142"/>
        <end position="163"/>
    </location>
</feature>
<feature type="region of interest" description="Disordered" evidence="1">
    <location>
        <begin position="57"/>
        <end position="129"/>
    </location>
</feature>
<name>A0A7J7JEL0_BUGNE</name>
<keyword evidence="4" id="KW-1185">Reference proteome</keyword>
<sequence>MSSAQVNIIEQSSFLTTDILQALGRDGVIILVVGASLLFILILCLIGLMCTYCKSTKSPKTEEDRRPRYGTIIPSVTQRASPKPYTVSSHAPLSTSGTRENDAVLSAASAGRESEGINNPSFETHPQREDELKDIYATVNKNKKSAEANTSTEIQKNDAPIYL</sequence>
<dbReference type="AlphaFoldDB" id="A0A7J7JEL0"/>